<keyword evidence="1" id="KW-0812">Transmembrane</keyword>
<dbReference type="EMBL" id="JAULSC010000013">
    <property type="protein sequence ID" value="MDO3396748.1"/>
    <property type="molecule type" value="Genomic_DNA"/>
</dbReference>
<organism evidence="4 5">
    <name type="scientific">Nocardioides cremeus</name>
    <dbReference type="NCBI Taxonomy" id="3058044"/>
    <lineage>
        <taxon>Bacteria</taxon>
        <taxon>Bacillati</taxon>
        <taxon>Actinomycetota</taxon>
        <taxon>Actinomycetes</taxon>
        <taxon>Propionibacteriales</taxon>
        <taxon>Nocardioidaceae</taxon>
        <taxon>Nocardioides</taxon>
    </lineage>
</organism>
<name>A0ABT8TUB5_9ACTN</name>
<sequence length="700" mass="74260">MGRHEVAATGGTRHRDDVQGMRALAVVLVIAAHAGVPFLAGGFVGVDVFFVISGFLITGLLVREVEAEGRLSLTGFWSRRARRILPAATLVLVVTLLASLVWLPLVNARDLVDDAVWSGLFAANIHFADEGVSYFAEGTGPSPLQHYWSLAVEEQFYVVWPLLVLGLAALARRAGRGHLTRRALLVVLLLVSGASLAWSLVATTADPAATYFSTPARVWELGVGAVLALVLPRLAPRLPAAASWLLALGGLGAVVAAGVVLSPATAFPGYAALLPVLGAAALVTAGSTTAGQPGPVRWLLTCRPARVLGDWSFSLYLWHWPALVITEQHLGRALSVTERLVAVLVVLNLAALTYRFVETPFRSGRVAVHLPSPRPLVLYPASLVLVLGAAAGSWQVTEWRGGESGDNPAIAVRDRDHHDETVALVKASVRAAREEVAIPSDLTPDLLDLRQSVADVGACDYEADVRRLCVRGDPAGERTVVVIGDSHARAWIPALERITLDSGWRAFYLVKPQCPAGHVSVAPLKEAVVFTGCDEFQDWAADQVAALSPDLVVVSSAPPVNGVWVEGRRVLTIEKIAPELERGYDELFDELGAHAGRVVVVKDVPKSATDPGECLTSATPSLGSCMFEPVERATILGDIVVKSALLAGAEVVDPTPWLCFEGDCPVVVGGTLTYRDTDHLTTEYAAGLAGSLGRALKMTG</sequence>
<evidence type="ECO:0000313" key="5">
    <source>
        <dbReference type="Proteomes" id="UP001168363"/>
    </source>
</evidence>
<feature type="transmembrane region" description="Helical" evidence="1">
    <location>
        <begin position="242"/>
        <end position="261"/>
    </location>
</feature>
<dbReference type="Pfam" id="PF01757">
    <property type="entry name" value="Acyl_transf_3"/>
    <property type="match status" value="1"/>
</dbReference>
<keyword evidence="4" id="KW-0808">Transferase</keyword>
<reference evidence="4" key="1">
    <citation type="submission" date="2023-06" db="EMBL/GenBank/DDBJ databases">
        <title>Genome sequence of Nocardioides sp. SOB44.</title>
        <authorList>
            <person name="Zhang G."/>
        </authorList>
    </citation>
    <scope>NUCLEOTIDE SEQUENCE</scope>
    <source>
        <strain evidence="4">SOB44</strain>
    </source>
</reference>
<evidence type="ECO:0000313" key="4">
    <source>
        <dbReference type="EMBL" id="MDO3396748.1"/>
    </source>
</evidence>
<dbReference type="InterPro" id="IPR002656">
    <property type="entry name" value="Acyl_transf_3_dom"/>
</dbReference>
<comment type="caution">
    <text evidence="4">The sequence shown here is derived from an EMBL/GenBank/DDBJ whole genome shotgun (WGS) entry which is preliminary data.</text>
</comment>
<accession>A0ABT8TUB5</accession>
<dbReference type="Pfam" id="PF19040">
    <property type="entry name" value="SGNH"/>
    <property type="match status" value="1"/>
</dbReference>
<feature type="transmembrane region" description="Helical" evidence="1">
    <location>
        <begin position="46"/>
        <end position="63"/>
    </location>
</feature>
<feature type="transmembrane region" description="Helical" evidence="1">
    <location>
        <begin position="183"/>
        <end position="205"/>
    </location>
</feature>
<dbReference type="EC" id="2.3.1.-" evidence="4"/>
<feature type="transmembrane region" description="Helical" evidence="1">
    <location>
        <begin position="21"/>
        <end position="40"/>
    </location>
</feature>
<dbReference type="PANTHER" id="PTHR23028:SF53">
    <property type="entry name" value="ACYL_TRANSF_3 DOMAIN-CONTAINING PROTEIN"/>
    <property type="match status" value="1"/>
</dbReference>
<feature type="transmembrane region" description="Helical" evidence="1">
    <location>
        <begin position="267"/>
        <end position="287"/>
    </location>
</feature>
<feature type="domain" description="SGNH" evidence="3">
    <location>
        <begin position="459"/>
        <end position="688"/>
    </location>
</feature>
<dbReference type="GO" id="GO:0016746">
    <property type="term" value="F:acyltransferase activity"/>
    <property type="evidence" value="ECO:0007669"/>
    <property type="project" value="UniProtKB-KW"/>
</dbReference>
<evidence type="ECO:0000259" key="2">
    <source>
        <dbReference type="Pfam" id="PF01757"/>
    </source>
</evidence>
<feature type="transmembrane region" description="Helical" evidence="1">
    <location>
        <begin position="155"/>
        <end position="171"/>
    </location>
</feature>
<dbReference type="PANTHER" id="PTHR23028">
    <property type="entry name" value="ACETYLTRANSFERASE"/>
    <property type="match status" value="1"/>
</dbReference>
<dbReference type="Proteomes" id="UP001168363">
    <property type="component" value="Unassembled WGS sequence"/>
</dbReference>
<keyword evidence="1" id="KW-1133">Transmembrane helix</keyword>
<dbReference type="InterPro" id="IPR050879">
    <property type="entry name" value="Acyltransferase_3"/>
</dbReference>
<dbReference type="RefSeq" id="WP_302708941.1">
    <property type="nucleotide sequence ID" value="NZ_JAULSC010000013.1"/>
</dbReference>
<keyword evidence="5" id="KW-1185">Reference proteome</keyword>
<protein>
    <submittedName>
        <fullName evidence="4">Acyltransferase family protein</fullName>
        <ecNumber evidence="4">2.3.1.-</ecNumber>
    </submittedName>
</protein>
<gene>
    <name evidence="4" type="ORF">QWJ41_13545</name>
</gene>
<keyword evidence="4" id="KW-0012">Acyltransferase</keyword>
<evidence type="ECO:0000259" key="3">
    <source>
        <dbReference type="Pfam" id="PF19040"/>
    </source>
</evidence>
<evidence type="ECO:0000256" key="1">
    <source>
        <dbReference type="SAM" id="Phobius"/>
    </source>
</evidence>
<proteinExistence type="predicted"/>
<feature type="transmembrane region" description="Helical" evidence="1">
    <location>
        <begin position="84"/>
        <end position="105"/>
    </location>
</feature>
<dbReference type="InterPro" id="IPR043968">
    <property type="entry name" value="SGNH"/>
</dbReference>
<feature type="domain" description="Acyltransferase 3" evidence="2">
    <location>
        <begin position="18"/>
        <end position="354"/>
    </location>
</feature>
<keyword evidence="1" id="KW-0472">Membrane</keyword>